<evidence type="ECO:0000313" key="1">
    <source>
        <dbReference type="EMBL" id="KAF2555898.1"/>
    </source>
</evidence>
<proteinExistence type="predicted"/>
<dbReference type="Proteomes" id="UP000712281">
    <property type="component" value="Unassembled WGS sequence"/>
</dbReference>
<accession>A0A8S9HK00</accession>
<protein>
    <recommendedName>
        <fullName evidence="3">RNase H type-1 domain-containing protein</fullName>
    </recommendedName>
</protein>
<organism evidence="1 2">
    <name type="scientific">Brassica cretica</name>
    <name type="common">Mustard</name>
    <dbReference type="NCBI Taxonomy" id="69181"/>
    <lineage>
        <taxon>Eukaryota</taxon>
        <taxon>Viridiplantae</taxon>
        <taxon>Streptophyta</taxon>
        <taxon>Embryophyta</taxon>
        <taxon>Tracheophyta</taxon>
        <taxon>Spermatophyta</taxon>
        <taxon>Magnoliopsida</taxon>
        <taxon>eudicotyledons</taxon>
        <taxon>Gunneridae</taxon>
        <taxon>Pentapetalae</taxon>
        <taxon>rosids</taxon>
        <taxon>malvids</taxon>
        <taxon>Brassicales</taxon>
        <taxon>Brassicaceae</taxon>
        <taxon>Brassiceae</taxon>
        <taxon>Brassica</taxon>
    </lineage>
</organism>
<dbReference type="EMBL" id="QGKW02001940">
    <property type="protein sequence ID" value="KAF2555898.1"/>
    <property type="molecule type" value="Genomic_DNA"/>
</dbReference>
<name>A0A8S9HK00_BRACR</name>
<sequence>MNTEEQQSSVNGSVQATHTARWKCQIDASWTNAHDRAGLGFVLIDEEAPVLFGATGIRDIASPLHAEAEGLM</sequence>
<evidence type="ECO:0000313" key="2">
    <source>
        <dbReference type="Proteomes" id="UP000712281"/>
    </source>
</evidence>
<reference evidence="1" key="1">
    <citation type="submission" date="2019-12" db="EMBL/GenBank/DDBJ databases">
        <title>Genome sequencing and annotation of Brassica cretica.</title>
        <authorList>
            <person name="Studholme D.J."/>
            <person name="Sarris P.F."/>
        </authorList>
    </citation>
    <scope>NUCLEOTIDE SEQUENCE</scope>
    <source>
        <strain evidence="1">PFS-001/15</strain>
        <tissue evidence="1">Leaf</tissue>
    </source>
</reference>
<evidence type="ECO:0008006" key="3">
    <source>
        <dbReference type="Google" id="ProtNLM"/>
    </source>
</evidence>
<gene>
    <name evidence="1" type="ORF">F2Q68_00016070</name>
</gene>
<dbReference type="AlphaFoldDB" id="A0A8S9HK00"/>
<comment type="caution">
    <text evidence="1">The sequence shown here is derived from an EMBL/GenBank/DDBJ whole genome shotgun (WGS) entry which is preliminary data.</text>
</comment>